<dbReference type="InterPro" id="IPR006620">
    <property type="entry name" value="Pro_4_hyd_alph"/>
</dbReference>
<dbReference type="InParanoid" id="N1JGA0"/>
<dbReference type="GO" id="GO:0005506">
    <property type="term" value="F:iron ion binding"/>
    <property type="evidence" value="ECO:0007669"/>
    <property type="project" value="InterPro"/>
</dbReference>
<dbReference type="InterPro" id="IPR045054">
    <property type="entry name" value="P4HA-like"/>
</dbReference>
<protein>
    <submittedName>
        <fullName evidence="7">Oxidoreductase, 2OG-Fe(II) oxygenase family</fullName>
    </submittedName>
</protein>
<comment type="caution">
    <text evidence="7">The sequence shown here is derived from an EMBL/GenBank/DDBJ whole genome shotgun (WGS) entry which is preliminary data.</text>
</comment>
<dbReference type="Proteomes" id="UP000015441">
    <property type="component" value="Unassembled WGS sequence"/>
</dbReference>
<evidence type="ECO:0000256" key="2">
    <source>
        <dbReference type="ARBA" id="ARBA00022723"/>
    </source>
</evidence>
<dbReference type="SMART" id="SM00702">
    <property type="entry name" value="P4Hc"/>
    <property type="match status" value="1"/>
</dbReference>
<evidence type="ECO:0000256" key="1">
    <source>
        <dbReference type="ARBA" id="ARBA00001961"/>
    </source>
</evidence>
<dbReference type="InterPro" id="IPR005123">
    <property type="entry name" value="Oxoglu/Fe-dep_dioxygenase_dom"/>
</dbReference>
<evidence type="ECO:0000256" key="4">
    <source>
        <dbReference type="ARBA" id="ARBA00023002"/>
    </source>
</evidence>
<dbReference type="PANTHER" id="PTHR10869:SF246">
    <property type="entry name" value="TRANSMEMBRANE PROLYL 4-HYDROXYLASE"/>
    <property type="match status" value="1"/>
</dbReference>
<dbReference type="PANTHER" id="PTHR10869">
    <property type="entry name" value="PROLYL 4-HYDROXYLASE ALPHA SUBUNIT"/>
    <property type="match status" value="1"/>
</dbReference>
<dbReference type="STRING" id="546991.N1JGA0"/>
<evidence type="ECO:0000313" key="8">
    <source>
        <dbReference type="Proteomes" id="UP000015441"/>
    </source>
</evidence>
<feature type="domain" description="Fe2OG dioxygenase" evidence="6">
    <location>
        <begin position="147"/>
        <end position="267"/>
    </location>
</feature>
<name>N1JGA0_BLUG1</name>
<keyword evidence="8" id="KW-1185">Reference proteome</keyword>
<dbReference type="EMBL" id="CAUH01004904">
    <property type="protein sequence ID" value="CCU81257.1"/>
    <property type="molecule type" value="Genomic_DNA"/>
</dbReference>
<reference evidence="7 8" key="1">
    <citation type="journal article" date="2010" name="Science">
        <title>Genome expansion and gene loss in powdery mildew fungi reveal tradeoffs in extreme parasitism.</title>
        <authorList>
            <person name="Spanu P.D."/>
            <person name="Abbott J.C."/>
            <person name="Amselem J."/>
            <person name="Burgis T.A."/>
            <person name="Soanes D.M."/>
            <person name="Stueber K."/>
            <person name="Ver Loren van Themaat E."/>
            <person name="Brown J.K.M."/>
            <person name="Butcher S.A."/>
            <person name="Gurr S.J."/>
            <person name="Lebrun M.-H."/>
            <person name="Ridout C.J."/>
            <person name="Schulze-Lefert P."/>
            <person name="Talbot N.J."/>
            <person name="Ahmadinejad N."/>
            <person name="Ametz C."/>
            <person name="Barton G.R."/>
            <person name="Benjdia M."/>
            <person name="Bidzinski P."/>
            <person name="Bindschedler L.V."/>
            <person name="Both M."/>
            <person name="Brewer M.T."/>
            <person name="Cadle-Davidson L."/>
            <person name="Cadle-Davidson M.M."/>
            <person name="Collemare J."/>
            <person name="Cramer R."/>
            <person name="Frenkel O."/>
            <person name="Godfrey D."/>
            <person name="Harriman J."/>
            <person name="Hoede C."/>
            <person name="King B.C."/>
            <person name="Klages S."/>
            <person name="Kleemann J."/>
            <person name="Knoll D."/>
            <person name="Koti P.S."/>
            <person name="Kreplak J."/>
            <person name="Lopez-Ruiz F.J."/>
            <person name="Lu X."/>
            <person name="Maekawa T."/>
            <person name="Mahanil S."/>
            <person name="Micali C."/>
            <person name="Milgroom M.G."/>
            <person name="Montana G."/>
            <person name="Noir S."/>
            <person name="O'Connell R.J."/>
            <person name="Oberhaensli S."/>
            <person name="Parlange F."/>
            <person name="Pedersen C."/>
            <person name="Quesneville H."/>
            <person name="Reinhardt R."/>
            <person name="Rott M."/>
            <person name="Sacristan S."/>
            <person name="Schmidt S.M."/>
            <person name="Schoen M."/>
            <person name="Skamnioti P."/>
            <person name="Sommer H."/>
            <person name="Stephens A."/>
            <person name="Takahara H."/>
            <person name="Thordal-Christensen H."/>
            <person name="Vigouroux M."/>
            <person name="Wessling R."/>
            <person name="Wicker T."/>
            <person name="Panstruga R."/>
        </authorList>
    </citation>
    <scope>NUCLEOTIDE SEQUENCE [LARGE SCALE GENOMIC DNA]</scope>
    <source>
        <strain evidence="7">DH14</strain>
    </source>
</reference>
<dbReference type="OrthoDB" id="420380at2759"/>
<keyword evidence="3" id="KW-0223">Dioxygenase</keyword>
<dbReference type="GO" id="GO:0004656">
    <property type="term" value="F:procollagen-proline 4-dioxygenase activity"/>
    <property type="evidence" value="ECO:0007669"/>
    <property type="project" value="TreeGrafter"/>
</dbReference>
<dbReference type="InterPro" id="IPR044862">
    <property type="entry name" value="Pro_4_hyd_alph_FE2OG_OXY"/>
</dbReference>
<keyword evidence="5" id="KW-0408">Iron</keyword>
<dbReference type="GO" id="GO:0031418">
    <property type="term" value="F:L-ascorbic acid binding"/>
    <property type="evidence" value="ECO:0007669"/>
    <property type="project" value="InterPro"/>
</dbReference>
<sequence>MVGYLAALPIIFIFIYWPLQQTLFGSAPPTRDSWARLLNSTLITTDEQLSCPAVQYTTYILSNEPLVIYIEKFLAPPETAHLLEVRLVTRVSLAKANYEPATVANGPDISVQTQVRASEVALLDRDETVRCLEQRARAFQGWRSDLFIERLRTQRYGPGGHYVHHYDWSGTYREADRVSTFMVYVDAQCEGGGTEFPRLLMPAENGRWCEFIECHGGERGVTFKPIRGNAIFWVNLRPDGSGHEETWHAGLPVTSGSKVGLNIWSWALPRDSNYGRM</sequence>
<accession>N1JGA0</accession>
<dbReference type="Pfam" id="PF13640">
    <property type="entry name" value="2OG-FeII_Oxy_3"/>
    <property type="match status" value="1"/>
</dbReference>
<keyword evidence="2" id="KW-0479">Metal-binding</keyword>
<evidence type="ECO:0000313" key="7">
    <source>
        <dbReference type="EMBL" id="CCU81257.1"/>
    </source>
</evidence>
<evidence type="ECO:0000256" key="3">
    <source>
        <dbReference type="ARBA" id="ARBA00022964"/>
    </source>
</evidence>
<dbReference type="HOGENOM" id="CLU_058132_0_4_1"/>
<evidence type="ECO:0000259" key="6">
    <source>
        <dbReference type="PROSITE" id="PS51471"/>
    </source>
</evidence>
<keyword evidence="4" id="KW-0560">Oxidoreductase</keyword>
<dbReference type="FunFam" id="2.60.120.620:FF:000027">
    <property type="entry name" value="Oxidoreductase, 2OG-Fe(II) oxygenase family family"/>
    <property type="match status" value="1"/>
</dbReference>
<evidence type="ECO:0000256" key="5">
    <source>
        <dbReference type="ARBA" id="ARBA00023004"/>
    </source>
</evidence>
<proteinExistence type="predicted"/>
<dbReference type="Gene3D" id="2.60.120.620">
    <property type="entry name" value="q2cbj1_9rhob like domain"/>
    <property type="match status" value="1"/>
</dbReference>
<dbReference type="GO" id="GO:0005783">
    <property type="term" value="C:endoplasmic reticulum"/>
    <property type="evidence" value="ECO:0007669"/>
    <property type="project" value="TreeGrafter"/>
</dbReference>
<dbReference type="AlphaFoldDB" id="N1JGA0"/>
<organism evidence="7 8">
    <name type="scientific">Blumeria graminis f. sp. hordei (strain DH14)</name>
    <name type="common">Barley powdery mildew</name>
    <name type="synonym">Oidium monilioides f. sp. hordei</name>
    <dbReference type="NCBI Taxonomy" id="546991"/>
    <lineage>
        <taxon>Eukaryota</taxon>
        <taxon>Fungi</taxon>
        <taxon>Dikarya</taxon>
        <taxon>Ascomycota</taxon>
        <taxon>Pezizomycotina</taxon>
        <taxon>Leotiomycetes</taxon>
        <taxon>Erysiphales</taxon>
        <taxon>Erysiphaceae</taxon>
        <taxon>Blumeria</taxon>
        <taxon>Blumeria hordei</taxon>
    </lineage>
</organism>
<dbReference type="eggNOG" id="KOG1591">
    <property type="taxonomic scope" value="Eukaryota"/>
</dbReference>
<gene>
    <name evidence="7" type="ORF">BGHDH14_bgh02504</name>
</gene>
<dbReference type="PROSITE" id="PS51471">
    <property type="entry name" value="FE2OG_OXY"/>
    <property type="match status" value="1"/>
</dbReference>
<comment type="cofactor">
    <cofactor evidence="1">
        <name>L-ascorbate</name>
        <dbReference type="ChEBI" id="CHEBI:38290"/>
    </cofactor>
</comment>